<gene>
    <name evidence="1" type="ORF">RhiirA4_506366</name>
</gene>
<reference evidence="1 2" key="1">
    <citation type="submission" date="2015-10" db="EMBL/GenBank/DDBJ databases">
        <title>Genome analyses suggest a sexual origin of heterokaryosis in a supposedly ancient asexual fungus.</title>
        <authorList>
            <person name="Ropars J."/>
            <person name="Sedzielewska K."/>
            <person name="Noel J."/>
            <person name="Charron P."/>
            <person name="Farinelli L."/>
            <person name="Marton T."/>
            <person name="Kruger M."/>
            <person name="Pelin A."/>
            <person name="Brachmann A."/>
            <person name="Corradi N."/>
        </authorList>
    </citation>
    <scope>NUCLEOTIDE SEQUENCE [LARGE SCALE GENOMIC DNA]</scope>
    <source>
        <strain evidence="1 2">A4</strain>
    </source>
</reference>
<name>A0A2I1HB26_9GLOM</name>
<dbReference type="VEuPathDB" id="FungiDB:RhiirFUN_023389"/>
<dbReference type="OrthoDB" id="2347434at2759"/>
<dbReference type="Proteomes" id="UP000234323">
    <property type="component" value="Unassembled WGS sequence"/>
</dbReference>
<dbReference type="AlphaFoldDB" id="A0A2I1HB26"/>
<dbReference type="VEuPathDB" id="FungiDB:FUN_003458"/>
<sequence>MNQFFPTSEQIQNLANRARDGAIVQILTGKDLLKPSLERKLLLDNQNCTINVDEIWAHLTTSQQEYLKNLADNINRIRNSANIESIVRINTPQTANTTLGNDFLNGTNFHEDKDKSIESLILPLGMVYESSFQ</sequence>
<keyword evidence="2" id="KW-1185">Reference proteome</keyword>
<comment type="caution">
    <text evidence="1">The sequence shown here is derived from an EMBL/GenBank/DDBJ whole genome shotgun (WGS) entry which is preliminary data.</text>
</comment>
<dbReference type="VEuPathDB" id="FungiDB:RhiirA1_472454"/>
<evidence type="ECO:0000313" key="1">
    <source>
        <dbReference type="EMBL" id="PKY56083.1"/>
    </source>
</evidence>
<organism evidence="1 2">
    <name type="scientific">Rhizophagus irregularis</name>
    <dbReference type="NCBI Taxonomy" id="588596"/>
    <lineage>
        <taxon>Eukaryota</taxon>
        <taxon>Fungi</taxon>
        <taxon>Fungi incertae sedis</taxon>
        <taxon>Mucoromycota</taxon>
        <taxon>Glomeromycotina</taxon>
        <taxon>Glomeromycetes</taxon>
        <taxon>Glomerales</taxon>
        <taxon>Glomeraceae</taxon>
        <taxon>Rhizophagus</taxon>
    </lineage>
</organism>
<dbReference type="EMBL" id="LLXI01002057">
    <property type="protein sequence ID" value="PKY56083.1"/>
    <property type="molecule type" value="Genomic_DNA"/>
</dbReference>
<protein>
    <submittedName>
        <fullName evidence="1">Uncharacterized protein</fullName>
    </submittedName>
</protein>
<evidence type="ECO:0000313" key="2">
    <source>
        <dbReference type="Proteomes" id="UP000234323"/>
    </source>
</evidence>
<accession>A0A2I1HB26</accession>
<proteinExistence type="predicted"/>